<dbReference type="Proteomes" id="UP000194236">
    <property type="component" value="Unassembled WGS sequence"/>
</dbReference>
<name>A0A1Y3B2K2_EURMA</name>
<gene>
    <name evidence="1" type="ORF">BLA29_006811</name>
</gene>
<keyword evidence="2" id="KW-1185">Reference proteome</keyword>
<protein>
    <submittedName>
        <fullName evidence="1">Uncharacterized protein</fullName>
    </submittedName>
</protein>
<dbReference type="AlphaFoldDB" id="A0A1Y3B2K2"/>
<sequence length="63" mass="7496">MYSHEYEWNNDVLNKFVANRKNFPGQQSFYLIIFEKDSIQSSNDSNHHLIDSIVYPDLFILTV</sequence>
<comment type="caution">
    <text evidence="1">The sequence shown here is derived from an EMBL/GenBank/DDBJ whole genome shotgun (WGS) entry which is preliminary data.</text>
</comment>
<reference evidence="1 2" key="1">
    <citation type="submission" date="2017-03" db="EMBL/GenBank/DDBJ databases">
        <title>Genome Survey of Euroglyphus maynei.</title>
        <authorList>
            <person name="Arlian L.G."/>
            <person name="Morgan M.S."/>
            <person name="Rider S.D."/>
        </authorList>
    </citation>
    <scope>NUCLEOTIDE SEQUENCE [LARGE SCALE GENOMIC DNA]</scope>
    <source>
        <strain evidence="1">Arlian Lab</strain>
        <tissue evidence="1">Whole body</tissue>
    </source>
</reference>
<organism evidence="1 2">
    <name type="scientific">Euroglyphus maynei</name>
    <name type="common">Mayne's house dust mite</name>
    <dbReference type="NCBI Taxonomy" id="6958"/>
    <lineage>
        <taxon>Eukaryota</taxon>
        <taxon>Metazoa</taxon>
        <taxon>Ecdysozoa</taxon>
        <taxon>Arthropoda</taxon>
        <taxon>Chelicerata</taxon>
        <taxon>Arachnida</taxon>
        <taxon>Acari</taxon>
        <taxon>Acariformes</taxon>
        <taxon>Sarcoptiformes</taxon>
        <taxon>Astigmata</taxon>
        <taxon>Psoroptidia</taxon>
        <taxon>Analgoidea</taxon>
        <taxon>Pyroglyphidae</taxon>
        <taxon>Pyroglyphinae</taxon>
        <taxon>Euroglyphus</taxon>
    </lineage>
</organism>
<proteinExistence type="predicted"/>
<dbReference type="EMBL" id="MUJZ01043994">
    <property type="protein sequence ID" value="OTF75042.1"/>
    <property type="molecule type" value="Genomic_DNA"/>
</dbReference>
<accession>A0A1Y3B2K2</accession>
<evidence type="ECO:0000313" key="1">
    <source>
        <dbReference type="EMBL" id="OTF75042.1"/>
    </source>
</evidence>
<evidence type="ECO:0000313" key="2">
    <source>
        <dbReference type="Proteomes" id="UP000194236"/>
    </source>
</evidence>